<gene>
    <name evidence="3" type="ORF">J5N97_010483</name>
</gene>
<dbReference type="OrthoDB" id="5046242at2759"/>
<dbReference type="Pfam" id="PF01593">
    <property type="entry name" value="Amino_oxidase"/>
    <property type="match status" value="2"/>
</dbReference>
<dbReference type="InterPro" id="IPR002937">
    <property type="entry name" value="Amino_oxidase"/>
</dbReference>
<dbReference type="SUPFAM" id="SSF51905">
    <property type="entry name" value="FAD/NAD(P)-binding domain"/>
    <property type="match status" value="1"/>
</dbReference>
<evidence type="ECO:0000259" key="2">
    <source>
        <dbReference type="Pfam" id="PF01593"/>
    </source>
</evidence>
<dbReference type="PANTHER" id="PTHR10742:SF313">
    <property type="entry name" value="AMINE OXIDASE"/>
    <property type="match status" value="1"/>
</dbReference>
<evidence type="ECO:0000256" key="1">
    <source>
        <dbReference type="ARBA" id="ARBA00005995"/>
    </source>
</evidence>
<evidence type="ECO:0000313" key="4">
    <source>
        <dbReference type="Proteomes" id="UP001085076"/>
    </source>
</evidence>
<dbReference type="GO" id="GO:0016491">
    <property type="term" value="F:oxidoreductase activity"/>
    <property type="evidence" value="ECO:0007669"/>
    <property type="project" value="InterPro"/>
</dbReference>
<name>A0A9D5CZG8_9LILI</name>
<keyword evidence="4" id="KW-1185">Reference proteome</keyword>
<dbReference type="InterPro" id="IPR050281">
    <property type="entry name" value="Flavin_monoamine_oxidase"/>
</dbReference>
<dbReference type="InterPro" id="IPR036188">
    <property type="entry name" value="FAD/NAD-bd_sf"/>
</dbReference>
<reference evidence="3" key="1">
    <citation type="submission" date="2021-03" db="EMBL/GenBank/DDBJ databases">
        <authorList>
            <person name="Li Z."/>
            <person name="Yang C."/>
        </authorList>
    </citation>
    <scope>NUCLEOTIDE SEQUENCE</scope>
    <source>
        <strain evidence="3">Dzin_1.0</strain>
        <tissue evidence="3">Leaf</tissue>
    </source>
</reference>
<organism evidence="3 4">
    <name type="scientific">Dioscorea zingiberensis</name>
    <dbReference type="NCBI Taxonomy" id="325984"/>
    <lineage>
        <taxon>Eukaryota</taxon>
        <taxon>Viridiplantae</taxon>
        <taxon>Streptophyta</taxon>
        <taxon>Embryophyta</taxon>
        <taxon>Tracheophyta</taxon>
        <taxon>Spermatophyta</taxon>
        <taxon>Magnoliopsida</taxon>
        <taxon>Liliopsida</taxon>
        <taxon>Dioscoreales</taxon>
        <taxon>Dioscoreaceae</taxon>
        <taxon>Dioscorea</taxon>
    </lineage>
</organism>
<proteinExistence type="inferred from homology"/>
<dbReference type="Proteomes" id="UP001085076">
    <property type="component" value="Miscellaneous, Linkage group lg02"/>
</dbReference>
<accession>A0A9D5CZG8</accession>
<protein>
    <recommendedName>
        <fullName evidence="2">Amine oxidase domain-containing protein</fullName>
    </recommendedName>
</protein>
<dbReference type="GO" id="GO:0006598">
    <property type="term" value="P:polyamine catabolic process"/>
    <property type="evidence" value="ECO:0007669"/>
    <property type="project" value="TreeGrafter"/>
</dbReference>
<dbReference type="PANTHER" id="PTHR10742">
    <property type="entry name" value="FLAVIN MONOAMINE OXIDASE"/>
    <property type="match status" value="1"/>
</dbReference>
<feature type="domain" description="Amine oxidase" evidence="2">
    <location>
        <begin position="9"/>
        <end position="81"/>
    </location>
</feature>
<reference evidence="3" key="2">
    <citation type="journal article" date="2022" name="Hortic Res">
        <title>The genome of Dioscorea zingiberensis sheds light on the biosynthesis, origin and evolution of the medicinally important diosgenin saponins.</title>
        <authorList>
            <person name="Li Y."/>
            <person name="Tan C."/>
            <person name="Li Z."/>
            <person name="Guo J."/>
            <person name="Li S."/>
            <person name="Chen X."/>
            <person name="Wang C."/>
            <person name="Dai X."/>
            <person name="Yang H."/>
            <person name="Song W."/>
            <person name="Hou L."/>
            <person name="Xu J."/>
            <person name="Tong Z."/>
            <person name="Xu A."/>
            <person name="Yuan X."/>
            <person name="Wang W."/>
            <person name="Yang Q."/>
            <person name="Chen L."/>
            <person name="Sun Z."/>
            <person name="Wang K."/>
            <person name="Pan B."/>
            <person name="Chen J."/>
            <person name="Bao Y."/>
            <person name="Liu F."/>
            <person name="Qi X."/>
            <person name="Gang D.R."/>
            <person name="Wen J."/>
            <person name="Li J."/>
        </authorList>
    </citation>
    <scope>NUCLEOTIDE SEQUENCE</scope>
    <source>
        <strain evidence="3">Dzin_1.0</strain>
    </source>
</reference>
<evidence type="ECO:0000313" key="3">
    <source>
        <dbReference type="EMBL" id="KAJ0982228.1"/>
    </source>
</evidence>
<feature type="domain" description="Amine oxidase" evidence="2">
    <location>
        <begin position="113"/>
        <end position="152"/>
    </location>
</feature>
<comment type="similarity">
    <text evidence="1">Belongs to the flavin monoamine oxidase family.</text>
</comment>
<comment type="caution">
    <text evidence="3">The sequence shown here is derived from an EMBL/GenBank/DDBJ whole genome shotgun (WGS) entry which is preliminary data.</text>
</comment>
<sequence>MVRLPTYADFGHDDYLIADERGYETLVYHLASQFLKTDHKGTIVDPRLMLNKVVRQIENSSNDVVVTTEDGKTYKADYVMVSHFEKEYPGQNILLVTITDDESRRIEKQADSKTKDAPVGRVYFTGEHTSEQHNGYVHGAYLAGIDSANDMIDCFKKDSFNQAKG</sequence>
<dbReference type="EMBL" id="JAGGNH010000002">
    <property type="protein sequence ID" value="KAJ0982228.1"/>
    <property type="molecule type" value="Genomic_DNA"/>
</dbReference>
<dbReference type="AlphaFoldDB" id="A0A9D5CZG8"/>
<dbReference type="Gene3D" id="3.50.50.60">
    <property type="entry name" value="FAD/NAD(P)-binding domain"/>
    <property type="match status" value="1"/>
</dbReference>